<dbReference type="AlphaFoldDB" id="A0A078AR55"/>
<proteinExistence type="predicted"/>
<sequence>MSYKKFVKQTQNHLNSKQQSAISLGQESIQPATNQLLEWKGFTHHFIAKKLNQALEKSKKSRDVTLNVNNQNFNGIGNKNNLFSSSINVSATLNNNHKAANMIERALKSQNKKVMKTSYGQYNHSNTKGIDSDQKENFIGHSNNDMSPSISIYDQSMIMDENSPHKNIKDIGTGPGPNVSNSFMNMQQMSARMPSSTCLLNETIKQKKQIFNQSRKLKDKNCEGCLLERKIQQVTENALQQAVDLALDLYDEYEKLKQMRDEIIDGKTQQLKVTQSRKQFGNKKQSIMPGGSNLGDQTATMQGIQEIYAGDVGRKSSYDESNGGENDSSDESVTQSKEKPFKFKSATINKSPFKKIKGLKSYKDSVINFENSTLFMEDYQPISKYIDMRKIRQSPNFTVKKYQESIYIGEEDKTNLNREGLGIMIYKSGRVYEGPWVSDYRQGQGFEKYQNSNTYEGNFHRGKPEGKGIYRWLNNDTYEGEWYQGLKHGYGVWVGKKGDSYIGEWRNSKVEGYGIHIYKNGDRYEGEWKGCLKHGKGVELFANGEVFIGYYKQGRFEGYGQYMLNDGSIYEGDFQVGMKSGHGRWRRQKDDLQSNTYEGQYVSDKKHGYGTFKWGKSGNIFKGEYRNDDREGFGEMKWIDGSFYIGQWEKGIQHGYGRIVFPDGTTKEGYFENNIFRGAMPPAYHISENSMYKRDINTNNLEANSNQLSKRNQAPIDLNNAYTQTLGFVMKTQEKIRRANTVTQMQPRRQDSSTSQNRLKFQEVSSPMNHYNITQGMSRKSVMDIKNPITDDSFGNSTQKLKLFSQSSTIKLNEVKKRSLSPRNK</sequence>
<dbReference type="PANTHER" id="PTHR23084:SF263">
    <property type="entry name" value="MORN REPEAT-CONTAINING PROTEIN 1"/>
    <property type="match status" value="1"/>
</dbReference>
<organism evidence="3 4">
    <name type="scientific">Stylonychia lemnae</name>
    <name type="common">Ciliate</name>
    <dbReference type="NCBI Taxonomy" id="5949"/>
    <lineage>
        <taxon>Eukaryota</taxon>
        <taxon>Sar</taxon>
        <taxon>Alveolata</taxon>
        <taxon>Ciliophora</taxon>
        <taxon>Intramacronucleata</taxon>
        <taxon>Spirotrichea</taxon>
        <taxon>Stichotrichia</taxon>
        <taxon>Sporadotrichida</taxon>
        <taxon>Oxytrichidae</taxon>
        <taxon>Stylonychinae</taxon>
        <taxon>Stylonychia</taxon>
    </lineage>
</organism>
<dbReference type="Pfam" id="PF02493">
    <property type="entry name" value="MORN"/>
    <property type="match status" value="10"/>
</dbReference>
<keyword evidence="1" id="KW-0677">Repeat</keyword>
<gene>
    <name evidence="3" type="primary">Contig9470.g10135</name>
    <name evidence="3" type="ORF">STYLEM_12775</name>
</gene>
<dbReference type="PANTHER" id="PTHR23084">
    <property type="entry name" value="PHOSPHATIDYLINOSITOL-4-PHOSPHATE 5-KINASE RELATED"/>
    <property type="match status" value="1"/>
</dbReference>
<dbReference type="Proteomes" id="UP000039865">
    <property type="component" value="Unassembled WGS sequence"/>
</dbReference>
<evidence type="ECO:0008006" key="5">
    <source>
        <dbReference type="Google" id="ProtNLM"/>
    </source>
</evidence>
<feature type="compositionally biased region" description="Polar residues" evidence="2">
    <location>
        <begin position="276"/>
        <end position="285"/>
    </location>
</feature>
<reference evidence="3 4" key="1">
    <citation type="submission" date="2014-06" db="EMBL/GenBank/DDBJ databases">
        <authorList>
            <person name="Swart Estienne"/>
        </authorList>
    </citation>
    <scope>NUCLEOTIDE SEQUENCE [LARGE SCALE GENOMIC DNA]</scope>
    <source>
        <strain evidence="3 4">130c</strain>
    </source>
</reference>
<evidence type="ECO:0000256" key="1">
    <source>
        <dbReference type="ARBA" id="ARBA00022737"/>
    </source>
</evidence>
<dbReference type="SMART" id="SM00698">
    <property type="entry name" value="MORN"/>
    <property type="match status" value="10"/>
</dbReference>
<keyword evidence="4" id="KW-1185">Reference proteome</keyword>
<feature type="region of interest" description="Disordered" evidence="2">
    <location>
        <begin position="314"/>
        <end position="338"/>
    </location>
</feature>
<protein>
    <recommendedName>
        <fullName evidence="5">Morn repeat protein</fullName>
    </recommendedName>
</protein>
<accession>A0A078AR55</accession>
<dbReference type="EMBL" id="CCKQ01012116">
    <property type="protein sequence ID" value="CDW83727.1"/>
    <property type="molecule type" value="Genomic_DNA"/>
</dbReference>
<dbReference type="InterPro" id="IPR003409">
    <property type="entry name" value="MORN"/>
</dbReference>
<feature type="compositionally biased region" description="Polar residues" evidence="2">
    <location>
        <begin position="319"/>
        <end position="335"/>
    </location>
</feature>
<evidence type="ECO:0000313" key="4">
    <source>
        <dbReference type="Proteomes" id="UP000039865"/>
    </source>
</evidence>
<name>A0A078AR55_STYLE</name>
<evidence type="ECO:0000256" key="2">
    <source>
        <dbReference type="SAM" id="MobiDB-lite"/>
    </source>
</evidence>
<dbReference type="SUPFAM" id="SSF82185">
    <property type="entry name" value="Histone H3 K4-specific methyltransferase SET7/9 N-terminal domain"/>
    <property type="match status" value="2"/>
</dbReference>
<feature type="region of interest" description="Disordered" evidence="2">
    <location>
        <begin position="276"/>
        <end position="296"/>
    </location>
</feature>
<evidence type="ECO:0000313" key="3">
    <source>
        <dbReference type="EMBL" id="CDW83727.1"/>
    </source>
</evidence>
<dbReference type="Gene3D" id="2.20.110.10">
    <property type="entry name" value="Histone H3 K4-specific methyltransferase SET7/9 N-terminal domain"/>
    <property type="match status" value="3"/>
</dbReference>
<dbReference type="InParanoid" id="A0A078AR55"/>